<feature type="domain" description="HD" evidence="3">
    <location>
        <begin position="94"/>
        <end position="200"/>
    </location>
</feature>
<evidence type="ECO:0000256" key="1">
    <source>
        <dbReference type="ARBA" id="ARBA00022801"/>
    </source>
</evidence>
<dbReference type="PROSITE" id="PS51831">
    <property type="entry name" value="HD"/>
    <property type="match status" value="1"/>
</dbReference>
<dbReference type="InterPro" id="IPR003607">
    <property type="entry name" value="HD/PDEase_dom"/>
</dbReference>
<dbReference type="Pfam" id="PF13286">
    <property type="entry name" value="HD_assoc"/>
    <property type="match status" value="1"/>
</dbReference>
<accession>A0AAF0BXK8</accession>
<name>A0AAF0BXK8_9ACTN</name>
<dbReference type="RefSeq" id="WP_272738389.1">
    <property type="nucleotide sequence ID" value="NZ_CP116942.1"/>
</dbReference>
<feature type="region of interest" description="Disordered" evidence="2">
    <location>
        <begin position="1"/>
        <end position="50"/>
    </location>
</feature>
<dbReference type="SMART" id="SM00471">
    <property type="entry name" value="HDc"/>
    <property type="match status" value="1"/>
</dbReference>
<organism evidence="4 5">
    <name type="scientific">Iamia majanohamensis</name>
    <dbReference type="NCBI Taxonomy" id="467976"/>
    <lineage>
        <taxon>Bacteria</taxon>
        <taxon>Bacillati</taxon>
        <taxon>Actinomycetota</taxon>
        <taxon>Acidimicrobiia</taxon>
        <taxon>Acidimicrobiales</taxon>
        <taxon>Iamiaceae</taxon>
        <taxon>Iamia</taxon>
    </lineage>
</organism>
<dbReference type="SUPFAM" id="SSF109604">
    <property type="entry name" value="HD-domain/PDEase-like"/>
    <property type="match status" value="1"/>
</dbReference>
<evidence type="ECO:0000256" key="2">
    <source>
        <dbReference type="SAM" id="MobiDB-lite"/>
    </source>
</evidence>
<dbReference type="AlphaFoldDB" id="A0AAF0BXK8"/>
<sequence>MEDVTVAHAPLPVGPPGLDLAERARREQGATPPPAPGAARAEGAGRRAVAEDPDRFRTCFERDLDRIQHSKAFRRLAGKCQVFVAPDDDHLRTRLTHAIEVCQVAVSIARPVGLDTALTAAAATGHDCGHGPAGHASEGALSPFLDGGYHHAVYGADVVLEPLNLCAETLDAIRNHSWNRPAPTTAEGEVVAWADRIAYVCHDFEDAVAAGVVRPGDLPDAVSSVVGRDRRTQLHRFITAMVETIADTGTVALRRPEADALAAFRAFNYERIYLRPEAVRQADRAARLITALTEHHIAHPATIGADGAGLVPGEPATVAAAVRHVSGMTDRYAAAAGVALLGWDEARLPRSA</sequence>
<dbReference type="Pfam" id="PF01966">
    <property type="entry name" value="HD"/>
    <property type="match status" value="1"/>
</dbReference>
<protein>
    <submittedName>
        <fullName evidence="4">HD domain-containing protein</fullName>
    </submittedName>
</protein>
<keyword evidence="5" id="KW-1185">Reference proteome</keyword>
<dbReference type="Proteomes" id="UP001216390">
    <property type="component" value="Chromosome"/>
</dbReference>
<dbReference type="InterPro" id="IPR026875">
    <property type="entry name" value="PHydrolase_assoc_dom"/>
</dbReference>
<dbReference type="EMBL" id="CP116942">
    <property type="protein sequence ID" value="WCO68874.1"/>
    <property type="molecule type" value="Genomic_DNA"/>
</dbReference>
<proteinExistence type="predicted"/>
<evidence type="ECO:0000259" key="3">
    <source>
        <dbReference type="PROSITE" id="PS51831"/>
    </source>
</evidence>
<dbReference type="InterPro" id="IPR006674">
    <property type="entry name" value="HD_domain"/>
</dbReference>
<dbReference type="KEGG" id="ima:PO878_09075"/>
<keyword evidence="1" id="KW-0378">Hydrolase</keyword>
<evidence type="ECO:0000313" key="4">
    <source>
        <dbReference type="EMBL" id="WCO68874.1"/>
    </source>
</evidence>
<dbReference type="Gene3D" id="1.10.3210.10">
    <property type="entry name" value="Hypothetical protein af1432"/>
    <property type="match status" value="1"/>
</dbReference>
<dbReference type="GO" id="GO:0016787">
    <property type="term" value="F:hydrolase activity"/>
    <property type="evidence" value="ECO:0007669"/>
    <property type="project" value="UniProtKB-KW"/>
</dbReference>
<reference evidence="4" key="1">
    <citation type="submission" date="2023-01" db="EMBL/GenBank/DDBJ databases">
        <title>The diversity of Class Acidimicrobiia in South China Sea sediment environments and the proposal of Iamia marina sp. nov., a novel species of the genus Iamia.</title>
        <authorList>
            <person name="He Y."/>
            <person name="Tian X."/>
        </authorList>
    </citation>
    <scope>NUCLEOTIDE SEQUENCE</scope>
    <source>
        <strain evidence="4">DSM 19957</strain>
    </source>
</reference>
<evidence type="ECO:0000313" key="5">
    <source>
        <dbReference type="Proteomes" id="UP001216390"/>
    </source>
</evidence>
<gene>
    <name evidence="4" type="ORF">PO878_09075</name>
</gene>
<dbReference type="CDD" id="cd00077">
    <property type="entry name" value="HDc"/>
    <property type="match status" value="1"/>
</dbReference>